<dbReference type="Pfam" id="PF24681">
    <property type="entry name" value="Kelch_KLHDC2_KLHL20_DRC7"/>
    <property type="match status" value="1"/>
</dbReference>
<keyword evidence="6" id="KW-1185">Reference proteome</keyword>
<keyword evidence="2" id="KW-0677">Repeat</keyword>
<keyword evidence="4" id="KW-0812">Transmembrane</keyword>
<evidence type="ECO:0000256" key="2">
    <source>
        <dbReference type="ARBA" id="ARBA00022737"/>
    </source>
</evidence>
<keyword evidence="4" id="KW-0472">Membrane</keyword>
<feature type="compositionally biased region" description="Low complexity" evidence="3">
    <location>
        <begin position="236"/>
        <end position="251"/>
    </location>
</feature>
<proteinExistence type="predicted"/>
<evidence type="ECO:0000313" key="5">
    <source>
        <dbReference type="EMBL" id="KAG0007636.1"/>
    </source>
</evidence>
<organism evidence="5 6">
    <name type="scientific">Entomortierella chlamydospora</name>
    <dbReference type="NCBI Taxonomy" id="101097"/>
    <lineage>
        <taxon>Eukaryota</taxon>
        <taxon>Fungi</taxon>
        <taxon>Fungi incertae sedis</taxon>
        <taxon>Mucoromycota</taxon>
        <taxon>Mortierellomycotina</taxon>
        <taxon>Mortierellomycetes</taxon>
        <taxon>Mortierellales</taxon>
        <taxon>Mortierellaceae</taxon>
        <taxon>Entomortierella</taxon>
    </lineage>
</organism>
<sequence length="519" mass="56678">MIVFSNGSVNIFNFQTEKWNKTFTINNFSLITGLTATTDPETNQVYIPNGVRTGLSTSAMLQIDTMADKATNVPMHPNLINIIGFSAAWSATQKSMFVFGGTVLASSTARSDLYSYSPKTGWSIVATTGQAPSGRILSCMLPVDGGAKIVLFGGIEVGTKGLTTLNDIYILDTTTNIWTRGQDTTSQNGRGAMACGISNDQFIAWGGTNDENLPVNSTIVYDINANTWKSEYTLPTTTSTSGTLPVSSTPPAGSSAEVTPESNSRIMIILGSAIGLVVLFVVVGSLVHRARAKHAARKIEGQPSIRPDAWISGPLDSTKTASGEAGPICRVAPWHPDFRCLRSCGRSSPPTQPPPPPPLQSPFPVHTSDSAKKWHDLEKGYDERRSSYEDSIIKVSVNNDYQVREEYQVPKPSTRYRQAIQARNDQKSRSCRTDSGVSGEQYYRQKPSARHSRPEKEKLYSTLTTDNILEVYSLSPSLPPVDHHGNPIQPPPVPPSNYKRNNTRPPRTYSYVDDENDIL</sequence>
<dbReference type="AlphaFoldDB" id="A0A9P6MM45"/>
<evidence type="ECO:0000256" key="4">
    <source>
        <dbReference type="SAM" id="Phobius"/>
    </source>
</evidence>
<feature type="region of interest" description="Disordered" evidence="3">
    <location>
        <begin position="345"/>
        <end position="368"/>
    </location>
</feature>
<feature type="region of interest" description="Disordered" evidence="3">
    <location>
        <begin position="420"/>
        <end position="457"/>
    </location>
</feature>
<reference evidence="5" key="1">
    <citation type="journal article" date="2020" name="Fungal Divers.">
        <title>Resolving the Mortierellaceae phylogeny through synthesis of multi-gene phylogenetics and phylogenomics.</title>
        <authorList>
            <person name="Vandepol N."/>
            <person name="Liber J."/>
            <person name="Desiro A."/>
            <person name="Na H."/>
            <person name="Kennedy M."/>
            <person name="Barry K."/>
            <person name="Grigoriev I.V."/>
            <person name="Miller A.N."/>
            <person name="O'Donnell K."/>
            <person name="Stajich J.E."/>
            <person name="Bonito G."/>
        </authorList>
    </citation>
    <scope>NUCLEOTIDE SEQUENCE</scope>
    <source>
        <strain evidence="5">NRRL 2769</strain>
    </source>
</reference>
<dbReference type="Proteomes" id="UP000703661">
    <property type="component" value="Unassembled WGS sequence"/>
</dbReference>
<evidence type="ECO:0008006" key="7">
    <source>
        <dbReference type="Google" id="ProtNLM"/>
    </source>
</evidence>
<evidence type="ECO:0000256" key="3">
    <source>
        <dbReference type="SAM" id="MobiDB-lite"/>
    </source>
</evidence>
<feature type="compositionally biased region" description="Pro residues" evidence="3">
    <location>
        <begin position="350"/>
        <end position="361"/>
    </location>
</feature>
<keyword evidence="1" id="KW-0880">Kelch repeat</keyword>
<gene>
    <name evidence="5" type="ORF">BGZ80_004418</name>
</gene>
<name>A0A9P6MM45_9FUNG</name>
<dbReference type="PANTHER" id="PTHR46093">
    <property type="entry name" value="ACYL-COA-BINDING DOMAIN-CONTAINING PROTEIN 5"/>
    <property type="match status" value="1"/>
</dbReference>
<feature type="region of interest" description="Disordered" evidence="3">
    <location>
        <begin position="236"/>
        <end position="259"/>
    </location>
</feature>
<dbReference type="SUPFAM" id="SSF117281">
    <property type="entry name" value="Kelch motif"/>
    <property type="match status" value="1"/>
</dbReference>
<keyword evidence="4" id="KW-1133">Transmembrane helix</keyword>
<feature type="region of interest" description="Disordered" evidence="3">
    <location>
        <begin position="474"/>
        <end position="519"/>
    </location>
</feature>
<dbReference type="EMBL" id="JAAAID010002256">
    <property type="protein sequence ID" value="KAG0007636.1"/>
    <property type="molecule type" value="Genomic_DNA"/>
</dbReference>
<protein>
    <recommendedName>
        <fullName evidence="7">Galactose oxidase</fullName>
    </recommendedName>
</protein>
<comment type="caution">
    <text evidence="5">The sequence shown here is derived from an EMBL/GenBank/DDBJ whole genome shotgun (WGS) entry which is preliminary data.</text>
</comment>
<evidence type="ECO:0000313" key="6">
    <source>
        <dbReference type="Proteomes" id="UP000703661"/>
    </source>
</evidence>
<dbReference type="PANTHER" id="PTHR46093:SF18">
    <property type="entry name" value="FIBRONECTIN TYPE-III DOMAIN-CONTAINING PROTEIN"/>
    <property type="match status" value="1"/>
</dbReference>
<accession>A0A9P6MM45</accession>
<dbReference type="InterPro" id="IPR015915">
    <property type="entry name" value="Kelch-typ_b-propeller"/>
</dbReference>
<dbReference type="Gene3D" id="2.120.10.80">
    <property type="entry name" value="Kelch-type beta propeller"/>
    <property type="match status" value="1"/>
</dbReference>
<evidence type="ECO:0000256" key="1">
    <source>
        <dbReference type="ARBA" id="ARBA00022441"/>
    </source>
</evidence>
<feature type="transmembrane region" description="Helical" evidence="4">
    <location>
        <begin position="266"/>
        <end position="287"/>
    </location>
</feature>